<dbReference type="Proteomes" id="UP000799539">
    <property type="component" value="Unassembled WGS sequence"/>
</dbReference>
<accession>A0A6A6F1I5</accession>
<dbReference type="AlphaFoldDB" id="A0A6A6F1I5"/>
<protein>
    <submittedName>
        <fullName evidence="1">Uncharacterized protein</fullName>
    </submittedName>
</protein>
<evidence type="ECO:0000313" key="1">
    <source>
        <dbReference type="EMBL" id="KAF2207795.1"/>
    </source>
</evidence>
<dbReference type="EMBL" id="ML992700">
    <property type="protein sequence ID" value="KAF2207795.1"/>
    <property type="molecule type" value="Genomic_DNA"/>
</dbReference>
<keyword evidence="2" id="KW-1185">Reference proteome</keyword>
<gene>
    <name evidence="1" type="ORF">CERZMDRAFT_102061</name>
</gene>
<organism evidence="1 2">
    <name type="scientific">Cercospora zeae-maydis SCOH1-5</name>
    <dbReference type="NCBI Taxonomy" id="717836"/>
    <lineage>
        <taxon>Eukaryota</taxon>
        <taxon>Fungi</taxon>
        <taxon>Dikarya</taxon>
        <taxon>Ascomycota</taxon>
        <taxon>Pezizomycotina</taxon>
        <taxon>Dothideomycetes</taxon>
        <taxon>Dothideomycetidae</taxon>
        <taxon>Mycosphaerellales</taxon>
        <taxon>Mycosphaerellaceae</taxon>
        <taxon>Cercospora</taxon>
    </lineage>
</organism>
<evidence type="ECO:0000313" key="2">
    <source>
        <dbReference type="Proteomes" id="UP000799539"/>
    </source>
</evidence>
<proteinExistence type="predicted"/>
<name>A0A6A6F1I5_9PEZI</name>
<sequence length="114" mass="12726">MRSWWNAAAVDWPSIPAYLQLICGHAAMNVSMNARPVYVSEQRPARASEVLIVQENCSVCIFIYRLSQWHGRGALSAKKKKKKKKKKGTGVYSIQYGLEKKIGSSDTSSPVIPE</sequence>
<reference evidence="1" key="1">
    <citation type="journal article" date="2020" name="Stud. Mycol.">
        <title>101 Dothideomycetes genomes: a test case for predicting lifestyles and emergence of pathogens.</title>
        <authorList>
            <person name="Haridas S."/>
            <person name="Albert R."/>
            <person name="Binder M."/>
            <person name="Bloem J."/>
            <person name="Labutti K."/>
            <person name="Salamov A."/>
            <person name="Andreopoulos B."/>
            <person name="Baker S."/>
            <person name="Barry K."/>
            <person name="Bills G."/>
            <person name="Bluhm B."/>
            <person name="Cannon C."/>
            <person name="Castanera R."/>
            <person name="Culley D."/>
            <person name="Daum C."/>
            <person name="Ezra D."/>
            <person name="Gonzalez J."/>
            <person name="Henrissat B."/>
            <person name="Kuo A."/>
            <person name="Liang C."/>
            <person name="Lipzen A."/>
            <person name="Lutzoni F."/>
            <person name="Magnuson J."/>
            <person name="Mondo S."/>
            <person name="Nolan M."/>
            <person name="Ohm R."/>
            <person name="Pangilinan J."/>
            <person name="Park H.-J."/>
            <person name="Ramirez L."/>
            <person name="Alfaro M."/>
            <person name="Sun H."/>
            <person name="Tritt A."/>
            <person name="Yoshinaga Y."/>
            <person name="Zwiers L.-H."/>
            <person name="Turgeon B."/>
            <person name="Goodwin S."/>
            <person name="Spatafora J."/>
            <person name="Crous P."/>
            <person name="Grigoriev I."/>
        </authorList>
    </citation>
    <scope>NUCLEOTIDE SEQUENCE</scope>
    <source>
        <strain evidence="1">SCOH1-5</strain>
    </source>
</reference>